<name>A0AAW2ULC3_9LAMI</name>
<dbReference type="InterPro" id="IPR032675">
    <property type="entry name" value="LRR_dom_sf"/>
</dbReference>
<protein>
    <submittedName>
        <fullName evidence="12">Late blight resistance proteinR1A-10</fullName>
    </submittedName>
</protein>
<dbReference type="FunFam" id="3.40.50.300:FF:001091">
    <property type="entry name" value="Probable disease resistance protein At1g61300"/>
    <property type="match status" value="1"/>
</dbReference>
<dbReference type="PANTHER" id="PTHR36766">
    <property type="entry name" value="PLANT BROAD-SPECTRUM MILDEW RESISTANCE PROTEIN RPW8"/>
    <property type="match status" value="1"/>
</dbReference>
<evidence type="ECO:0000313" key="12">
    <source>
        <dbReference type="EMBL" id="KAL0417030.1"/>
    </source>
</evidence>
<dbReference type="Gene3D" id="1.10.10.10">
    <property type="entry name" value="Winged helix-like DNA-binding domain superfamily/Winged helix DNA-binding domain"/>
    <property type="match status" value="1"/>
</dbReference>
<feature type="compositionally biased region" description="Basic and acidic residues" evidence="7">
    <location>
        <begin position="278"/>
        <end position="292"/>
    </location>
</feature>
<organism evidence="12">
    <name type="scientific">Sesamum latifolium</name>
    <dbReference type="NCBI Taxonomy" id="2727402"/>
    <lineage>
        <taxon>Eukaryota</taxon>
        <taxon>Viridiplantae</taxon>
        <taxon>Streptophyta</taxon>
        <taxon>Embryophyta</taxon>
        <taxon>Tracheophyta</taxon>
        <taxon>Spermatophyta</taxon>
        <taxon>Magnoliopsida</taxon>
        <taxon>eudicotyledons</taxon>
        <taxon>Gunneridae</taxon>
        <taxon>Pentapetalae</taxon>
        <taxon>asterids</taxon>
        <taxon>lamiids</taxon>
        <taxon>Lamiales</taxon>
        <taxon>Pedaliaceae</taxon>
        <taxon>Sesamum</taxon>
    </lineage>
</organism>
<dbReference type="InterPro" id="IPR027417">
    <property type="entry name" value="P-loop_NTPase"/>
</dbReference>
<keyword evidence="4" id="KW-0547">Nucleotide-binding</keyword>
<evidence type="ECO:0000259" key="11">
    <source>
        <dbReference type="Pfam" id="PF23598"/>
    </source>
</evidence>
<dbReference type="InterPro" id="IPR042197">
    <property type="entry name" value="Apaf_helical"/>
</dbReference>
<evidence type="ECO:0000256" key="6">
    <source>
        <dbReference type="ARBA" id="ARBA00022840"/>
    </source>
</evidence>
<dbReference type="AlphaFoldDB" id="A0AAW2ULC3"/>
<evidence type="ECO:0000256" key="7">
    <source>
        <dbReference type="SAM" id="MobiDB-lite"/>
    </source>
</evidence>
<feature type="transmembrane region" description="Helical" evidence="8">
    <location>
        <begin position="195"/>
        <end position="216"/>
    </location>
</feature>
<keyword evidence="8" id="KW-1133">Transmembrane helix</keyword>
<evidence type="ECO:0000259" key="10">
    <source>
        <dbReference type="Pfam" id="PF23559"/>
    </source>
</evidence>
<dbReference type="GO" id="GO:0005524">
    <property type="term" value="F:ATP binding"/>
    <property type="evidence" value="ECO:0007669"/>
    <property type="project" value="UniProtKB-KW"/>
</dbReference>
<keyword evidence="2" id="KW-0433">Leucine-rich repeat</keyword>
<feature type="domain" description="NB-ARC" evidence="9">
    <location>
        <begin position="369"/>
        <end position="537"/>
    </location>
</feature>
<dbReference type="InterPro" id="IPR058922">
    <property type="entry name" value="WHD_DRP"/>
</dbReference>
<dbReference type="SUPFAM" id="SSF52540">
    <property type="entry name" value="P-loop containing nucleoside triphosphate hydrolases"/>
    <property type="match status" value="1"/>
</dbReference>
<reference evidence="12" key="1">
    <citation type="submission" date="2020-06" db="EMBL/GenBank/DDBJ databases">
        <authorList>
            <person name="Li T."/>
            <person name="Hu X."/>
            <person name="Zhang T."/>
            <person name="Song X."/>
            <person name="Zhang H."/>
            <person name="Dai N."/>
            <person name="Sheng W."/>
            <person name="Hou X."/>
            <person name="Wei L."/>
        </authorList>
    </citation>
    <scope>NUCLEOTIDE SEQUENCE</scope>
    <source>
        <strain evidence="12">KEN1</strain>
        <tissue evidence="12">Leaf</tissue>
    </source>
</reference>
<dbReference type="Pfam" id="PF00931">
    <property type="entry name" value="NB-ARC"/>
    <property type="match status" value="1"/>
</dbReference>
<feature type="domain" description="Disease resistance R13L4/SHOC-2-like LRR" evidence="11">
    <location>
        <begin position="693"/>
        <end position="977"/>
    </location>
</feature>
<comment type="caution">
    <text evidence="12">The sequence shown here is derived from an EMBL/GenBank/DDBJ whole genome shotgun (WGS) entry which is preliminary data.</text>
</comment>
<keyword evidence="8" id="KW-0472">Membrane</keyword>
<proteinExistence type="inferred from homology"/>
<keyword evidence="8" id="KW-0812">Transmembrane</keyword>
<dbReference type="InterPro" id="IPR055414">
    <property type="entry name" value="LRR_R13L4/SHOC2-like"/>
</dbReference>
<dbReference type="Gene3D" id="1.10.8.430">
    <property type="entry name" value="Helical domain of apoptotic protease-activating factors"/>
    <property type="match status" value="1"/>
</dbReference>
<gene>
    <name evidence="12" type="ORF">Slati_3534900</name>
</gene>
<evidence type="ECO:0000256" key="5">
    <source>
        <dbReference type="ARBA" id="ARBA00022821"/>
    </source>
</evidence>
<dbReference type="InterPro" id="IPR002182">
    <property type="entry name" value="NB-ARC"/>
</dbReference>
<evidence type="ECO:0000256" key="3">
    <source>
        <dbReference type="ARBA" id="ARBA00022737"/>
    </source>
</evidence>
<evidence type="ECO:0000256" key="8">
    <source>
        <dbReference type="SAM" id="Phobius"/>
    </source>
</evidence>
<keyword evidence="6" id="KW-0067">ATP-binding</keyword>
<dbReference type="PRINTS" id="PR00364">
    <property type="entry name" value="DISEASERSIST"/>
</dbReference>
<dbReference type="GO" id="GO:0006952">
    <property type="term" value="P:defense response"/>
    <property type="evidence" value="ECO:0007669"/>
    <property type="project" value="UniProtKB-KW"/>
</dbReference>
<keyword evidence="5" id="KW-0611">Plant defense</keyword>
<comment type="similarity">
    <text evidence="1">Belongs to the disease resistance NB-LRR family.</text>
</comment>
<dbReference type="SUPFAM" id="SSF52058">
    <property type="entry name" value="L domain-like"/>
    <property type="match status" value="1"/>
</dbReference>
<dbReference type="GO" id="GO:0043531">
    <property type="term" value="F:ADP binding"/>
    <property type="evidence" value="ECO:0007669"/>
    <property type="project" value="InterPro"/>
</dbReference>
<dbReference type="InterPro" id="IPR036388">
    <property type="entry name" value="WH-like_DNA-bd_sf"/>
</dbReference>
<evidence type="ECO:0000259" key="9">
    <source>
        <dbReference type="Pfam" id="PF00931"/>
    </source>
</evidence>
<dbReference type="EMBL" id="JACGWN010000012">
    <property type="protein sequence ID" value="KAL0417030.1"/>
    <property type="molecule type" value="Genomic_DNA"/>
</dbReference>
<accession>A0AAW2ULC3</accession>
<evidence type="ECO:0000256" key="4">
    <source>
        <dbReference type="ARBA" id="ARBA00022741"/>
    </source>
</evidence>
<dbReference type="Gene3D" id="3.40.50.300">
    <property type="entry name" value="P-loop containing nucleotide triphosphate hydrolases"/>
    <property type="match status" value="1"/>
</dbReference>
<dbReference type="Pfam" id="PF23559">
    <property type="entry name" value="WHD_DRP"/>
    <property type="match status" value="1"/>
</dbReference>
<keyword evidence="3" id="KW-0677">Repeat</keyword>
<dbReference type="Gene3D" id="1.20.5.4130">
    <property type="match status" value="1"/>
</dbReference>
<evidence type="ECO:0000256" key="2">
    <source>
        <dbReference type="ARBA" id="ARBA00022614"/>
    </source>
</evidence>
<sequence length="1129" mass="128543">MAAYAAVVSLQQILNTILDQPDDGSPIFLNKFQLQSLREKVSFLLDFLEHSSSHKANNQSAQESLENKIRDVVYAAEDAIESKIREKSYPVEDQSQIQDSAAVVEDKSRIQDSANFVEDLTESPTPSKLTPEPESSRSFWDQDFFVHLLIFILVGRLIPAAIQKVMVILLRLILPVINVRPFTLRALAPVCSQNVIFVVAQVLIPFAVQICLPMYILNLVSVLVPALVHAAVLKGVSFAAPYVQFREILVRAWFSRIQQVSSVKHKLDGRTGQVSLSAKDDSEQEDQGREDQGQVSLSVKDDSEQEDQELLRLMEEIISITKEVIKVKDTFGAGEGLWHSNVLPGASLSRRDSGGVGKNVVVGFGRDLEEIKTQWIDDSSNLEIISIVGMGGIGKTTLARQVYDDPYILYHFDARGWVAVSQEYSLRQVLLGLLDSTKMLTEEMQDESDERLAEFLYKSLKGRRYLIVMDDIWDTDIWDAVSRLFPNDNNGSRVLLTTRLSDVALYANSSSRLHQMQFLKEDDSWNLLRQKVFGEKDCPPELERVGREIARNCGGLPLAIVVIGGFLYKDSKTQWNWKSVADNLNSIVTKDDEQCLEILEDSEIPVSKLINLWAAEGFLKPSTSKTLEEVAEEYLKDLIERSLILKENFLHVVNWDGDLTQEGNRSRRRLSIHPDALYANTTHRSIRSYSLARSFLCTGKRLTYPSLVYLGFRLLRVLDIIVIHFYEFPSDIIRLFHLRYLGFTYNGPLPPSISKLRNLQTIVHHNWTFGKYPLLPFEIWTMPNLRHLHFMPSCLPDPLRGEILANNFVVLENLQTLLDIRNFRCSKVILKRIPNLKKLGISYDVSSQAYVDWSQFELESLVNLPQLETLKIVIKNDPYRTSKFVNPPKLAFPQKLKRLTLSGCGLSWARMTIVGSLPNLEVLKLKKDACRGQEWEPVEDQFCRLKYLLLEELDLVQWRTNETHFPCLQSLVIRSCFRLREIPSTIGDITTLQMIELVDCHPSAVTSAKQIQEEQESMGNEDLKVCIDLKRRFKDSERQLKTKKNKLIPSTTELSSGGSQSVLCSGHLVPSIRRRKHVRKLQEKLRASCTVPLYIDERGCIIFVIVDILWSMTSTFGVMIKVVNNGMLV</sequence>
<evidence type="ECO:0000256" key="1">
    <source>
        <dbReference type="ARBA" id="ARBA00008894"/>
    </source>
</evidence>
<dbReference type="Gene3D" id="3.80.10.10">
    <property type="entry name" value="Ribonuclease Inhibitor"/>
    <property type="match status" value="2"/>
</dbReference>
<reference evidence="12" key="2">
    <citation type="journal article" date="2024" name="Plant">
        <title>Genomic evolution and insights into agronomic trait innovations of Sesamum species.</title>
        <authorList>
            <person name="Miao H."/>
            <person name="Wang L."/>
            <person name="Qu L."/>
            <person name="Liu H."/>
            <person name="Sun Y."/>
            <person name="Le M."/>
            <person name="Wang Q."/>
            <person name="Wei S."/>
            <person name="Zheng Y."/>
            <person name="Lin W."/>
            <person name="Duan Y."/>
            <person name="Cao H."/>
            <person name="Xiong S."/>
            <person name="Wang X."/>
            <person name="Wei L."/>
            <person name="Li C."/>
            <person name="Ma Q."/>
            <person name="Ju M."/>
            <person name="Zhao R."/>
            <person name="Li G."/>
            <person name="Mu C."/>
            <person name="Tian Q."/>
            <person name="Mei H."/>
            <person name="Zhang T."/>
            <person name="Gao T."/>
            <person name="Zhang H."/>
        </authorList>
    </citation>
    <scope>NUCLEOTIDE SEQUENCE</scope>
    <source>
        <strain evidence="12">KEN1</strain>
    </source>
</reference>
<feature type="domain" description="Disease resistance protein winged helix" evidence="10">
    <location>
        <begin position="600"/>
        <end position="645"/>
    </location>
</feature>
<dbReference type="PANTHER" id="PTHR36766:SF52">
    <property type="entry name" value="LATE BLIGHT RESISTANCE PROTEIN HOMOLOG R1B-8"/>
    <property type="match status" value="1"/>
</dbReference>
<dbReference type="Pfam" id="PF23598">
    <property type="entry name" value="LRR_14"/>
    <property type="match status" value="1"/>
</dbReference>
<feature type="region of interest" description="Disordered" evidence="7">
    <location>
        <begin position="273"/>
        <end position="303"/>
    </location>
</feature>